<organism evidence="1 2">
    <name type="scientific">Rossellomorea oryzaecorticis</name>
    <dbReference type="NCBI Taxonomy" id="1396505"/>
    <lineage>
        <taxon>Bacteria</taxon>
        <taxon>Bacillati</taxon>
        <taxon>Bacillota</taxon>
        <taxon>Bacilli</taxon>
        <taxon>Bacillales</taxon>
        <taxon>Bacillaceae</taxon>
        <taxon>Rossellomorea</taxon>
    </lineage>
</organism>
<evidence type="ECO:0000313" key="2">
    <source>
        <dbReference type="Proteomes" id="UP001628668"/>
    </source>
</evidence>
<evidence type="ECO:0008006" key="3">
    <source>
        <dbReference type="Google" id="ProtNLM"/>
    </source>
</evidence>
<comment type="caution">
    <text evidence="1">The sequence shown here is derived from an EMBL/GenBank/DDBJ whole genome shotgun (WGS) entry which is preliminary data.</text>
</comment>
<reference evidence="1 2" key="1">
    <citation type="submission" date="2024-12" db="EMBL/GenBank/DDBJ databases">
        <authorList>
            <person name="Li X."/>
            <person name="Zhang D."/>
        </authorList>
    </citation>
    <scope>NUCLEOTIDE SEQUENCE [LARGE SCALE GENOMIC DNA]</scope>
    <source>
        <strain evidence="1 2">JCM19602</strain>
    </source>
</reference>
<dbReference type="EMBL" id="JBJOSA010000002">
    <property type="protein sequence ID" value="MFL8935924.1"/>
    <property type="molecule type" value="Genomic_DNA"/>
</dbReference>
<name>A0ABW8VKL9_9BACI</name>
<dbReference type="RefSeq" id="WP_198257732.1">
    <property type="nucleotide sequence ID" value="NZ_JBJOSA010000002.1"/>
</dbReference>
<keyword evidence="2" id="KW-1185">Reference proteome</keyword>
<protein>
    <recommendedName>
        <fullName evidence="3">Ribosomal protein S18</fullName>
    </recommendedName>
</protein>
<sequence length="56" mass="6665">MLPRKNYFSNMNNRVSIPIKEAPLPQNRKRKKAQLLIPDPRVKDLLETFLNRGEKF</sequence>
<dbReference type="Proteomes" id="UP001628668">
    <property type="component" value="Unassembled WGS sequence"/>
</dbReference>
<evidence type="ECO:0000313" key="1">
    <source>
        <dbReference type="EMBL" id="MFL8935924.1"/>
    </source>
</evidence>
<proteinExistence type="predicted"/>
<gene>
    <name evidence="1" type="ORF">ACKA06_03895</name>
</gene>
<accession>A0ABW8VKL9</accession>